<dbReference type="GO" id="GO:0016300">
    <property type="term" value="F:tRNA (uridine) methyltransferase activity"/>
    <property type="evidence" value="ECO:0007669"/>
    <property type="project" value="UniProtKB-UniRule"/>
</dbReference>
<evidence type="ECO:0000313" key="6">
    <source>
        <dbReference type="Proteomes" id="UP000009315"/>
    </source>
</evidence>
<dbReference type="PROSITE" id="PS51682">
    <property type="entry name" value="SAM_OMT_I"/>
    <property type="match status" value="1"/>
</dbReference>
<gene>
    <name evidence="4" type="primary">trmR</name>
    <name evidence="5" type="ORF">DESHY_110281</name>
</gene>
<comment type="catalytic activity">
    <reaction evidence="4">
        <text>5-hydroxyuridine(34) in tRNA + S-adenosyl-L-methionine = 5-methoxyuridine(34) in tRNA + S-adenosyl-L-homocysteine + H(+)</text>
        <dbReference type="Rhea" id="RHEA:60524"/>
        <dbReference type="Rhea" id="RHEA-COMP:13381"/>
        <dbReference type="Rhea" id="RHEA-COMP:15591"/>
        <dbReference type="ChEBI" id="CHEBI:15378"/>
        <dbReference type="ChEBI" id="CHEBI:57856"/>
        <dbReference type="ChEBI" id="CHEBI:59789"/>
        <dbReference type="ChEBI" id="CHEBI:136877"/>
        <dbReference type="ChEBI" id="CHEBI:143860"/>
    </reaction>
</comment>
<dbReference type="AlphaFoldDB" id="K8DXH6"/>
<protein>
    <recommendedName>
        <fullName evidence="4">tRNA 5-hydroxyuridine methyltransferase</fullName>
        <ecNumber evidence="4">2.1.1.-</ecNumber>
    </recommendedName>
    <alternativeName>
        <fullName evidence="4">ho5U methyltransferase</fullName>
    </alternativeName>
</protein>
<evidence type="ECO:0000256" key="4">
    <source>
        <dbReference type="HAMAP-Rule" id="MF_02217"/>
    </source>
</evidence>
<feature type="binding site" evidence="4">
    <location>
        <begin position="124"/>
        <end position="125"/>
    </location>
    <ligand>
        <name>S-adenosyl-L-methionine</name>
        <dbReference type="ChEBI" id="CHEBI:59789"/>
    </ligand>
</feature>
<comment type="subunit">
    <text evidence="4">Homodimer.</text>
</comment>
<dbReference type="EC" id="2.1.1.-" evidence="4"/>
<keyword evidence="3 4" id="KW-0949">S-adenosyl-L-methionine</keyword>
<keyword evidence="6" id="KW-1185">Reference proteome</keyword>
<dbReference type="Gene3D" id="3.40.50.150">
    <property type="entry name" value="Vaccinia Virus protein VP39"/>
    <property type="match status" value="1"/>
</dbReference>
<evidence type="ECO:0000313" key="5">
    <source>
        <dbReference type="EMBL" id="CCO07337.1"/>
    </source>
</evidence>
<feature type="binding site" evidence="4">
    <location>
        <position position="96"/>
    </location>
    <ligand>
        <name>S-adenosyl-L-methionine</name>
        <dbReference type="ChEBI" id="CHEBI:59789"/>
    </ligand>
</feature>
<dbReference type="eggNOG" id="COG4122">
    <property type="taxonomic scope" value="Bacteria"/>
</dbReference>
<sequence length="228" mass="25148">MYTIWEAAVSNIIQPEVQRYIRGLLPPRDNIFLEMEQEARAKVIPIVEPEVGHLLYWLALTQKSTRVLEIGTAIGYSTLWIAKAVLPQGGEITTLEINPPRAAAAAGYFKKAGVAHKIKLIQGDAREILFQLSGSYDFIFLDAAKGKYLEFLNKCLELLQPGGILVAEDVLMRGMVVSGEADKRRNKTAVARLQSYLATVTKLPELETIILPVGDGVAVSTKKDNKIT</sequence>
<dbReference type="Proteomes" id="UP000009315">
    <property type="component" value="Unassembled WGS sequence"/>
</dbReference>
<keyword evidence="4" id="KW-0819">tRNA processing</keyword>
<comment type="caution">
    <text evidence="5">The sequence shown here is derived from an EMBL/GenBank/DDBJ whole genome shotgun (WGS) entry which is preliminary data.</text>
</comment>
<feature type="binding site" evidence="4">
    <location>
        <position position="47"/>
    </location>
    <ligand>
        <name>S-adenosyl-L-methionine</name>
        <dbReference type="ChEBI" id="CHEBI:59789"/>
    </ligand>
</feature>
<dbReference type="PANTHER" id="PTHR10509:SF14">
    <property type="entry name" value="CAFFEOYL-COA O-METHYLTRANSFERASE 3-RELATED"/>
    <property type="match status" value="1"/>
</dbReference>
<comment type="caution">
    <text evidence="4">Lacks conserved residue(s) required for the propagation of feature annotation.</text>
</comment>
<dbReference type="GO" id="GO:0008757">
    <property type="term" value="F:S-adenosylmethionine-dependent methyltransferase activity"/>
    <property type="evidence" value="ECO:0007669"/>
    <property type="project" value="TreeGrafter"/>
</dbReference>
<dbReference type="STRING" id="1121428.DESHY_110281"/>
<accession>K8DXH6</accession>
<dbReference type="PANTHER" id="PTHR10509">
    <property type="entry name" value="O-METHYLTRANSFERASE-RELATED"/>
    <property type="match status" value="1"/>
</dbReference>
<dbReference type="InterPro" id="IPR029063">
    <property type="entry name" value="SAM-dependent_MTases_sf"/>
</dbReference>
<dbReference type="InterPro" id="IPR043675">
    <property type="entry name" value="TrmR_methyltr"/>
</dbReference>
<evidence type="ECO:0000256" key="3">
    <source>
        <dbReference type="ARBA" id="ARBA00022691"/>
    </source>
</evidence>
<dbReference type="GO" id="GO:0030488">
    <property type="term" value="P:tRNA methylation"/>
    <property type="evidence" value="ECO:0007669"/>
    <property type="project" value="UniProtKB-UniRule"/>
</dbReference>
<dbReference type="SUPFAM" id="SSF53335">
    <property type="entry name" value="S-adenosyl-L-methionine-dependent methyltransferases"/>
    <property type="match status" value="1"/>
</dbReference>
<proteinExistence type="inferred from homology"/>
<comment type="similarity">
    <text evidence="4">Belongs to the class I-like SAM-binding methyltransferase superfamily. Cation-dependent O-methyltransferase family.</text>
</comment>
<dbReference type="HAMAP" id="MF_02217">
    <property type="entry name" value="TrmR_methyltr"/>
    <property type="match status" value="1"/>
</dbReference>
<dbReference type="InterPro" id="IPR002935">
    <property type="entry name" value="SAM_O-MeTrfase"/>
</dbReference>
<name>K8DXH6_9FIRM</name>
<dbReference type="Pfam" id="PF01596">
    <property type="entry name" value="Methyltransf_3"/>
    <property type="match status" value="1"/>
</dbReference>
<dbReference type="GO" id="GO:0008171">
    <property type="term" value="F:O-methyltransferase activity"/>
    <property type="evidence" value="ECO:0007669"/>
    <property type="project" value="InterPro"/>
</dbReference>
<organism evidence="5 6">
    <name type="scientific">Desulforamulus hydrothermalis Lam5 = DSM 18033</name>
    <dbReference type="NCBI Taxonomy" id="1121428"/>
    <lineage>
        <taxon>Bacteria</taxon>
        <taxon>Bacillati</taxon>
        <taxon>Bacillota</taxon>
        <taxon>Clostridia</taxon>
        <taxon>Eubacteriales</taxon>
        <taxon>Peptococcaceae</taxon>
        <taxon>Desulforamulus</taxon>
    </lineage>
</organism>
<dbReference type="EMBL" id="CAOS01000003">
    <property type="protein sequence ID" value="CCO07337.1"/>
    <property type="molecule type" value="Genomic_DNA"/>
</dbReference>
<keyword evidence="2 4" id="KW-0808">Transferase</keyword>
<dbReference type="InterPro" id="IPR050362">
    <property type="entry name" value="Cation-dep_OMT"/>
</dbReference>
<evidence type="ECO:0000256" key="1">
    <source>
        <dbReference type="ARBA" id="ARBA00022603"/>
    </source>
</evidence>
<comment type="function">
    <text evidence="4">Catalyzes the methylation of 5-hydroxyuridine (ho5U) to form 5-methoxyuridine (mo5U) at position 34 in tRNAs.</text>
</comment>
<feature type="binding site" evidence="4">
    <location>
        <position position="142"/>
    </location>
    <ligand>
        <name>S-adenosyl-L-methionine</name>
        <dbReference type="ChEBI" id="CHEBI:59789"/>
    </ligand>
</feature>
<reference evidence="5 6" key="1">
    <citation type="journal article" date="2013" name="Genome Announc.">
        <title>Genome Sequence of the Sulfate-Reducing Bacterium Desulfotomaculum hydrothermale Lam5(T).</title>
        <authorList>
            <person name="Amin O."/>
            <person name="Fardeau M.L."/>
            <person name="Valette O."/>
            <person name="Hirschler-Rea A."/>
            <person name="Barbe V."/>
            <person name="Medigue C."/>
            <person name="Vacherie B."/>
            <person name="Ollivier B."/>
            <person name="Bertin P.N."/>
            <person name="Dolla A."/>
        </authorList>
    </citation>
    <scope>NUCLEOTIDE SEQUENCE [LARGE SCALE GENOMIC DNA]</scope>
    <source>
        <strain evidence="6">Lam5 / DSM 18033</strain>
    </source>
</reference>
<feature type="binding site" evidence="4">
    <location>
        <position position="77"/>
    </location>
    <ligand>
        <name>S-adenosyl-L-methionine</name>
        <dbReference type="ChEBI" id="CHEBI:59789"/>
    </ligand>
</feature>
<evidence type="ECO:0000256" key="2">
    <source>
        <dbReference type="ARBA" id="ARBA00022679"/>
    </source>
</evidence>
<dbReference type="CDD" id="cd02440">
    <property type="entry name" value="AdoMet_MTases"/>
    <property type="match status" value="1"/>
</dbReference>
<keyword evidence="1 4" id="KW-0489">Methyltransferase</keyword>